<evidence type="ECO:0000256" key="3">
    <source>
        <dbReference type="ARBA" id="ARBA00023295"/>
    </source>
</evidence>
<dbReference type="STRING" id="491915.Aflv_2187"/>
<dbReference type="SUPFAM" id="SSF74650">
    <property type="entry name" value="Galactose mutarotase-like"/>
    <property type="match status" value="1"/>
</dbReference>
<dbReference type="GO" id="GO:0030246">
    <property type="term" value="F:carbohydrate binding"/>
    <property type="evidence" value="ECO:0007669"/>
    <property type="project" value="InterPro"/>
</dbReference>
<dbReference type="GO" id="GO:0004553">
    <property type="term" value="F:hydrolase activity, hydrolyzing O-glycosyl compounds"/>
    <property type="evidence" value="ECO:0007669"/>
    <property type="project" value="InterPro"/>
</dbReference>
<dbReference type="GO" id="GO:0005975">
    <property type="term" value="P:carbohydrate metabolic process"/>
    <property type="evidence" value="ECO:0007669"/>
    <property type="project" value="InterPro"/>
</dbReference>
<dbReference type="EMBL" id="CP000922">
    <property type="protein sequence ID" value="ACJ34546.1"/>
    <property type="molecule type" value="Genomic_DNA"/>
</dbReference>
<feature type="domain" description="Glycoside hydrolase family 31 TIM barrel" evidence="5">
    <location>
        <begin position="259"/>
        <end position="581"/>
    </location>
</feature>
<dbReference type="Gene3D" id="2.60.40.1180">
    <property type="entry name" value="Golgi alpha-mannosidase II"/>
    <property type="match status" value="2"/>
</dbReference>
<dbReference type="InterPro" id="IPR000322">
    <property type="entry name" value="Glyco_hydro_31_TIM"/>
</dbReference>
<accession>B7GLU5</accession>
<reference evidence="9 10" key="1">
    <citation type="journal article" date="2008" name="Genome Biol.">
        <title>Encapsulated in silica: genome, proteome and physiology of the thermophilic bacterium Anoxybacillus flavithermus WK1.</title>
        <authorList>
            <person name="Saw J.H."/>
            <person name="Mountain B.W."/>
            <person name="Feng L."/>
            <person name="Omelchenko M.V."/>
            <person name="Hou S."/>
            <person name="Saito J.A."/>
            <person name="Stott M.B."/>
            <person name="Li D."/>
            <person name="Zhao G."/>
            <person name="Wu J."/>
            <person name="Galperin M.Y."/>
            <person name="Koonin E.V."/>
            <person name="Makarova K.S."/>
            <person name="Wolf Y.I."/>
            <person name="Rigden D.J."/>
            <person name="Dunfield P.F."/>
            <person name="Wang L."/>
            <person name="Alam M."/>
        </authorList>
    </citation>
    <scope>NUCLEOTIDE SEQUENCE [LARGE SCALE GENOMIC DNA]</scope>
    <source>
        <strain evidence="10">DSM 21510 / WK1</strain>
    </source>
</reference>
<dbReference type="KEGG" id="afl:Aflv_2187"/>
<dbReference type="eggNOG" id="COG1501">
    <property type="taxonomic scope" value="Bacteria"/>
</dbReference>
<dbReference type="SUPFAM" id="SSF51011">
    <property type="entry name" value="Glycosyl hydrolase domain"/>
    <property type="match status" value="1"/>
</dbReference>
<dbReference type="InterPro" id="IPR013780">
    <property type="entry name" value="Glyco_hydro_b"/>
</dbReference>
<dbReference type="Proteomes" id="UP000000742">
    <property type="component" value="Chromosome"/>
</dbReference>
<dbReference type="Gene3D" id="3.20.20.80">
    <property type="entry name" value="Glycosidases"/>
    <property type="match status" value="2"/>
</dbReference>
<evidence type="ECO:0000259" key="5">
    <source>
        <dbReference type="Pfam" id="PF01055"/>
    </source>
</evidence>
<dbReference type="Pfam" id="PF01055">
    <property type="entry name" value="Glyco_hydro_31_2nd"/>
    <property type="match status" value="1"/>
</dbReference>
<proteinExistence type="inferred from homology"/>
<dbReference type="InterPro" id="IPR030458">
    <property type="entry name" value="Glyco_hydro_31_AS"/>
</dbReference>
<gene>
    <name evidence="9" type="ordered locus">Aflv_2187</name>
</gene>
<keyword evidence="2 4" id="KW-0378">Hydrolase</keyword>
<dbReference type="InterPro" id="IPR033403">
    <property type="entry name" value="DUF5110"/>
</dbReference>
<dbReference type="Gene3D" id="2.60.40.1760">
    <property type="entry name" value="glycosyl hydrolase (family 31)"/>
    <property type="match status" value="1"/>
</dbReference>
<dbReference type="InterPro" id="IPR025887">
    <property type="entry name" value="Glyco_hydro_31_N_dom"/>
</dbReference>
<evidence type="ECO:0000256" key="2">
    <source>
        <dbReference type="ARBA" id="ARBA00022801"/>
    </source>
</evidence>
<dbReference type="AlphaFoldDB" id="B7GLU5"/>
<dbReference type="InterPro" id="IPR017853">
    <property type="entry name" value="GH"/>
</dbReference>
<dbReference type="HOGENOM" id="CLU_000631_7_2_9"/>
<evidence type="ECO:0000259" key="7">
    <source>
        <dbReference type="Pfam" id="PF17137"/>
    </source>
</evidence>
<keyword evidence="3 4" id="KW-0326">Glycosidase</keyword>
<dbReference type="CDD" id="cd14752">
    <property type="entry name" value="GH31_N"/>
    <property type="match status" value="1"/>
</dbReference>
<dbReference type="Pfam" id="PF21365">
    <property type="entry name" value="Glyco_hydro_31_3rd"/>
    <property type="match status" value="1"/>
</dbReference>
<name>B7GLU5_ANOFW</name>
<dbReference type="Pfam" id="PF13802">
    <property type="entry name" value="Gal_mutarotas_2"/>
    <property type="match status" value="1"/>
</dbReference>
<dbReference type="PANTHER" id="PTHR22762:SF166">
    <property type="entry name" value="ALPHA-GLUCOSIDASE"/>
    <property type="match status" value="1"/>
</dbReference>
<evidence type="ECO:0000313" key="9">
    <source>
        <dbReference type="EMBL" id="ACJ34546.1"/>
    </source>
</evidence>
<organism evidence="9 10">
    <name type="scientific">Anoxybacillus flavithermus (strain DSM 21510 / WK1)</name>
    <dbReference type="NCBI Taxonomy" id="491915"/>
    <lineage>
        <taxon>Bacteria</taxon>
        <taxon>Bacillati</taxon>
        <taxon>Bacillota</taxon>
        <taxon>Bacilli</taxon>
        <taxon>Bacillales</taxon>
        <taxon>Anoxybacillaceae</taxon>
        <taxon>Anoxybacillus</taxon>
    </lineage>
</organism>
<evidence type="ECO:0000256" key="4">
    <source>
        <dbReference type="RuleBase" id="RU361185"/>
    </source>
</evidence>
<evidence type="ECO:0000313" key="10">
    <source>
        <dbReference type="Proteomes" id="UP000000742"/>
    </source>
</evidence>
<sequence length="782" mass="90701">MMMGEERMLEDTSFAIRPIDQLDEKEVWQPIGDVQKIEGKKQIFAFTCENASGKIHFYRDDLVRVTIDPFDGKYVSVSPAVVATPEKVDVHVQEKEDGWELRTKQLTVVIERSPFRLAIYDNEGILLVRDEQPVCFEAKGRMRCVHALAPTDVVYGLGKKTGVLNKRGAVWTMWNTDVYAPHNLETDPLYQSHPYMMVLKHGHAHGIFFDHTYKTTFDLRHESFYTFTSDGGSLDYYVFAGPHPKDVLGQYTHLVGRMPLPPKWALGYHQSRYSYETEQEVRELIDTFRAKRIPLDAVYLDIHYMDEYRVFTFDKKRFPRPESLVQYAKEQGVHIVPIVDPGVKVDAEYETYRDGVQKDDFCKYADGTLYKGDVWPGTSVFPDFLKKKVRKWWGEQHTFYTDIGIEGIWNDMNEPSVFNETKTIDEQVVHDGWKTHRQVHNIYGMMMTEATYSALKKQLKGKRPFVLTRAGFSGIHRYAAVWTGDNRSFWEHLELSIPMCLNLGLSAVAFCGADVGGFAHDTGGELLVRWTQAGAFFPYFRNHCAIGFARQEPWAFGETYEQIIKRYIELRYEWLPHFYSLYMEAHQTGVPMMRPLMMEYPNDCETWNISDQFMVGEQVMIAPIIRPYTTHRIVYFPEGRWVDYWTKEVFEGGQRYIVEAPLDRLPIYVKEGAMIAHAEAKPSTMIVDEQLTLYVYTMKKGTSAYTIYDDDGETFAYEKGEYVRMHIRATFSDDAVHFEIEREGAYKPPWPLRVAFVGDVPSTIVVNGERRIIDEATNTFVL</sequence>
<dbReference type="PANTHER" id="PTHR22762">
    <property type="entry name" value="ALPHA-GLUCOSIDASE"/>
    <property type="match status" value="1"/>
</dbReference>
<protein>
    <submittedName>
        <fullName evidence="9">Alpha-glucosidase, family 31 of glycosyl hydrolase</fullName>
    </submittedName>
</protein>
<dbReference type="PROSITE" id="PS00129">
    <property type="entry name" value="GLYCOSYL_HYDROL_F31_1"/>
    <property type="match status" value="1"/>
</dbReference>
<comment type="similarity">
    <text evidence="1 4">Belongs to the glycosyl hydrolase 31 family.</text>
</comment>
<feature type="domain" description="Glycoside hydrolase family 31 N-terminal" evidence="6">
    <location>
        <begin position="54"/>
        <end position="218"/>
    </location>
</feature>
<dbReference type="SUPFAM" id="SSF51445">
    <property type="entry name" value="(Trans)glycosidases"/>
    <property type="match status" value="1"/>
</dbReference>
<dbReference type="CDD" id="cd06604">
    <property type="entry name" value="GH31_glucosidase_II_MalA"/>
    <property type="match status" value="1"/>
</dbReference>
<dbReference type="Pfam" id="PF17137">
    <property type="entry name" value="DUF5110"/>
    <property type="match status" value="1"/>
</dbReference>
<dbReference type="InterPro" id="IPR011013">
    <property type="entry name" value="Gal_mutarotase_sf_dom"/>
</dbReference>
<dbReference type="InterPro" id="IPR048395">
    <property type="entry name" value="Glyco_hydro_31_C"/>
</dbReference>
<evidence type="ECO:0000259" key="6">
    <source>
        <dbReference type="Pfam" id="PF13802"/>
    </source>
</evidence>
<dbReference type="CAZy" id="GH31">
    <property type="family name" value="Glycoside Hydrolase Family 31"/>
</dbReference>
<evidence type="ECO:0000259" key="8">
    <source>
        <dbReference type="Pfam" id="PF21365"/>
    </source>
</evidence>
<feature type="domain" description="DUF5110" evidence="7">
    <location>
        <begin position="690"/>
        <end position="750"/>
    </location>
</feature>
<feature type="domain" description="Glycosyl hydrolase family 31 C-terminal" evidence="8">
    <location>
        <begin position="589"/>
        <end position="675"/>
    </location>
</feature>
<evidence type="ECO:0000256" key="1">
    <source>
        <dbReference type="ARBA" id="ARBA00007806"/>
    </source>
</evidence>